<proteinExistence type="predicted"/>
<accession>X0YIR4</accession>
<reference evidence="1" key="1">
    <citation type="journal article" date="2014" name="Front. Microbiol.">
        <title>High frequency of phylogenetically diverse reductive dehalogenase-homologous genes in deep subseafloor sedimentary metagenomes.</title>
        <authorList>
            <person name="Kawai M."/>
            <person name="Futagami T."/>
            <person name="Toyoda A."/>
            <person name="Takaki Y."/>
            <person name="Nishi S."/>
            <person name="Hori S."/>
            <person name="Arai W."/>
            <person name="Tsubouchi T."/>
            <person name="Morono Y."/>
            <person name="Uchiyama I."/>
            <person name="Ito T."/>
            <person name="Fujiyama A."/>
            <person name="Inagaki F."/>
            <person name="Takami H."/>
        </authorList>
    </citation>
    <scope>NUCLEOTIDE SEQUENCE</scope>
    <source>
        <strain evidence="1">Expedition CK06-06</strain>
    </source>
</reference>
<dbReference type="AlphaFoldDB" id="X0YIR4"/>
<sequence length="61" mass="7364">MPEYEVKVKFHIFPYRKFKISAKNEEEARELANDQAQHIIDTLDFSITNIKAKRYLMDKFL</sequence>
<comment type="caution">
    <text evidence="1">The sequence shown here is derived from an EMBL/GenBank/DDBJ whole genome shotgun (WGS) entry which is preliminary data.</text>
</comment>
<gene>
    <name evidence="1" type="ORF">S01H4_13569</name>
</gene>
<evidence type="ECO:0000313" key="1">
    <source>
        <dbReference type="EMBL" id="GAG55845.1"/>
    </source>
</evidence>
<name>X0YIR4_9ZZZZ</name>
<dbReference type="EMBL" id="BART01005972">
    <property type="protein sequence ID" value="GAG55845.1"/>
    <property type="molecule type" value="Genomic_DNA"/>
</dbReference>
<organism evidence="1">
    <name type="scientific">marine sediment metagenome</name>
    <dbReference type="NCBI Taxonomy" id="412755"/>
    <lineage>
        <taxon>unclassified sequences</taxon>
        <taxon>metagenomes</taxon>
        <taxon>ecological metagenomes</taxon>
    </lineage>
</organism>
<protein>
    <submittedName>
        <fullName evidence="1">Uncharacterized protein</fullName>
    </submittedName>
</protein>